<dbReference type="SUPFAM" id="SSF101148">
    <property type="entry name" value="Plant invertase/pectin methylesterase inhibitor"/>
    <property type="match status" value="1"/>
</dbReference>
<dbReference type="Proteomes" id="UP001443914">
    <property type="component" value="Unassembled WGS sequence"/>
</dbReference>
<gene>
    <name evidence="2" type="ORF">RND81_02G038600</name>
</gene>
<reference evidence="2" key="1">
    <citation type="submission" date="2024-03" db="EMBL/GenBank/DDBJ databases">
        <title>WGS assembly of Saponaria officinalis var. Norfolk2.</title>
        <authorList>
            <person name="Jenkins J."/>
            <person name="Shu S."/>
            <person name="Grimwood J."/>
            <person name="Barry K."/>
            <person name="Goodstein D."/>
            <person name="Schmutz J."/>
            <person name="Leebens-Mack J."/>
            <person name="Osbourn A."/>
        </authorList>
    </citation>
    <scope>NUCLEOTIDE SEQUENCE [LARGE SCALE GENOMIC DNA]</scope>
    <source>
        <strain evidence="2">JIC</strain>
    </source>
</reference>
<keyword evidence="3" id="KW-1185">Reference proteome</keyword>
<evidence type="ECO:0000256" key="1">
    <source>
        <dbReference type="SAM" id="SignalP"/>
    </source>
</evidence>
<sequence length="203" mass="22165">MTVNHQNTVIIIIVTLLLTCNYSSFVRATIDNQLIGRVCGSSKYPTVCENCVNYMGRTTDIKKDVDVTIAMVQCADGVVSDLMVVTRELVLHQQDSQVISRLYGCVTNFINARVKGDNILVDLNNGSLPNASGPKIPAVVIGDEDQSGIGPAFNVYTELANCVRDFKGFTMPPIMVTGIQNLRNHYHIILDLLCAPKGCANPF</sequence>
<keyword evidence="1" id="KW-0732">Signal</keyword>
<name>A0AAW1MPN5_SAPOF</name>
<proteinExistence type="predicted"/>
<organism evidence="2 3">
    <name type="scientific">Saponaria officinalis</name>
    <name type="common">Common soapwort</name>
    <name type="synonym">Lychnis saponaria</name>
    <dbReference type="NCBI Taxonomy" id="3572"/>
    <lineage>
        <taxon>Eukaryota</taxon>
        <taxon>Viridiplantae</taxon>
        <taxon>Streptophyta</taxon>
        <taxon>Embryophyta</taxon>
        <taxon>Tracheophyta</taxon>
        <taxon>Spermatophyta</taxon>
        <taxon>Magnoliopsida</taxon>
        <taxon>eudicotyledons</taxon>
        <taxon>Gunneridae</taxon>
        <taxon>Pentapetalae</taxon>
        <taxon>Caryophyllales</taxon>
        <taxon>Caryophyllaceae</taxon>
        <taxon>Caryophylleae</taxon>
        <taxon>Saponaria</taxon>
    </lineage>
</organism>
<evidence type="ECO:0000313" key="2">
    <source>
        <dbReference type="EMBL" id="KAK9748140.1"/>
    </source>
</evidence>
<comment type="caution">
    <text evidence="2">The sequence shown here is derived from an EMBL/GenBank/DDBJ whole genome shotgun (WGS) entry which is preliminary data.</text>
</comment>
<dbReference type="AlphaFoldDB" id="A0AAW1MPN5"/>
<dbReference type="InterPro" id="IPR035513">
    <property type="entry name" value="Invertase/methylesterase_inhib"/>
</dbReference>
<accession>A0AAW1MPN5</accession>
<feature type="signal peptide" evidence="1">
    <location>
        <begin position="1"/>
        <end position="28"/>
    </location>
</feature>
<feature type="chain" id="PRO_5043878418" evidence="1">
    <location>
        <begin position="29"/>
        <end position="203"/>
    </location>
</feature>
<evidence type="ECO:0000313" key="3">
    <source>
        <dbReference type="Proteomes" id="UP001443914"/>
    </source>
</evidence>
<dbReference type="EMBL" id="JBDFQZ010000002">
    <property type="protein sequence ID" value="KAK9748140.1"/>
    <property type="molecule type" value="Genomic_DNA"/>
</dbReference>
<protein>
    <submittedName>
        <fullName evidence="2">Uncharacterized protein</fullName>
    </submittedName>
</protein>